<dbReference type="Pfam" id="PF00034">
    <property type="entry name" value="Cytochrom_C"/>
    <property type="match status" value="1"/>
</dbReference>
<feature type="signal peptide" evidence="5">
    <location>
        <begin position="1"/>
        <end position="21"/>
    </location>
</feature>
<gene>
    <name evidence="7" type="primary">cyf</name>
    <name evidence="7" type="ordered locus">BN4_11900</name>
</gene>
<dbReference type="BioCyc" id="DPIE1322246:BN4_RS09530-MONOMER"/>
<keyword evidence="5" id="KW-0732">Signal</keyword>
<keyword evidence="3 4" id="KW-0408">Iron</keyword>
<dbReference type="GO" id="GO:0020037">
    <property type="term" value="F:heme binding"/>
    <property type="evidence" value="ECO:0007669"/>
    <property type="project" value="InterPro"/>
</dbReference>
<evidence type="ECO:0000313" key="8">
    <source>
        <dbReference type="Proteomes" id="UP000011724"/>
    </source>
</evidence>
<dbReference type="Proteomes" id="UP000011724">
    <property type="component" value="Chromosome"/>
</dbReference>
<dbReference type="RefSeq" id="WP_015415179.1">
    <property type="nucleotide sequence ID" value="NC_020409.1"/>
</dbReference>
<dbReference type="PATRIC" id="fig|879567.3.peg.2009"/>
<evidence type="ECO:0000256" key="5">
    <source>
        <dbReference type="SAM" id="SignalP"/>
    </source>
</evidence>
<dbReference type="STRING" id="1322246.BN4_11900"/>
<proteinExistence type="predicted"/>
<reference evidence="7 8" key="1">
    <citation type="journal article" date="2013" name="PLoS ONE">
        <title>The first genomic and proteomic characterization of a deep-sea sulfate reducer: insights into the piezophilic lifestyle of Desulfovibrio piezophilus.</title>
        <authorList>
            <person name="Pradel N."/>
            <person name="Ji B."/>
            <person name="Gimenez G."/>
            <person name="Talla E."/>
            <person name="Lenoble P."/>
            <person name="Garel M."/>
            <person name="Tamburini C."/>
            <person name="Fourquet P."/>
            <person name="Lebrun R."/>
            <person name="Bertin P."/>
            <person name="Denis Y."/>
            <person name="Pophillat M."/>
            <person name="Barbe V."/>
            <person name="Ollivier B."/>
            <person name="Dolla A."/>
        </authorList>
    </citation>
    <scope>NUCLEOTIDE SEQUENCE [LARGE SCALE GENOMIC DNA]</scope>
    <source>
        <strain evidence="8">DSM 10523 / SB164P1</strain>
    </source>
</reference>
<dbReference type="Gene3D" id="1.10.760.10">
    <property type="entry name" value="Cytochrome c-like domain"/>
    <property type="match status" value="1"/>
</dbReference>
<dbReference type="OrthoDB" id="5340148at2"/>
<dbReference type="InterPro" id="IPR009056">
    <property type="entry name" value="Cyt_c-like_dom"/>
</dbReference>
<sequence>MKQLIFALSICLTFGVTAAFADGGADLYAKRCSKCHGADGSKASGASGGTMLKGLSVDAAKGKLMGYRDGTYGGAKKKIMMRLTSKFSDQEIAELAEVIGGF</sequence>
<dbReference type="GO" id="GO:0046872">
    <property type="term" value="F:metal ion binding"/>
    <property type="evidence" value="ECO:0007669"/>
    <property type="project" value="UniProtKB-KW"/>
</dbReference>
<dbReference type="InterPro" id="IPR036909">
    <property type="entry name" value="Cyt_c-like_dom_sf"/>
</dbReference>
<keyword evidence="1 4" id="KW-0349">Heme</keyword>
<organism evidence="7 8">
    <name type="scientific">Pseudodesulfovibrio piezophilus (strain DSM 21447 / JCM 15486 / C1TLV30)</name>
    <name type="common">Desulfovibrio piezophilus</name>
    <dbReference type="NCBI Taxonomy" id="1322246"/>
    <lineage>
        <taxon>Bacteria</taxon>
        <taxon>Pseudomonadati</taxon>
        <taxon>Thermodesulfobacteriota</taxon>
        <taxon>Desulfovibrionia</taxon>
        <taxon>Desulfovibrionales</taxon>
        <taxon>Desulfovibrionaceae</taxon>
    </lineage>
</organism>
<evidence type="ECO:0000256" key="4">
    <source>
        <dbReference type="PROSITE-ProRule" id="PRU00433"/>
    </source>
</evidence>
<dbReference type="PROSITE" id="PS51007">
    <property type="entry name" value="CYTC"/>
    <property type="match status" value="1"/>
</dbReference>
<dbReference type="SUPFAM" id="SSF46626">
    <property type="entry name" value="Cytochrome c"/>
    <property type="match status" value="1"/>
</dbReference>
<dbReference type="HOGENOM" id="CLU_128253_3_1_7"/>
<protein>
    <submittedName>
        <fullName evidence="7">Cytochrome c-553</fullName>
    </submittedName>
</protein>
<name>M1WM79_PSEP2</name>
<dbReference type="EMBL" id="FO203427">
    <property type="protein sequence ID" value="CCH49135.1"/>
    <property type="molecule type" value="Genomic_DNA"/>
</dbReference>
<keyword evidence="8" id="KW-1185">Reference proteome</keyword>
<evidence type="ECO:0000256" key="2">
    <source>
        <dbReference type="ARBA" id="ARBA00022723"/>
    </source>
</evidence>
<dbReference type="AlphaFoldDB" id="M1WM79"/>
<dbReference type="eggNOG" id="COG2863">
    <property type="taxonomic scope" value="Bacteria"/>
</dbReference>
<evidence type="ECO:0000256" key="1">
    <source>
        <dbReference type="ARBA" id="ARBA00022617"/>
    </source>
</evidence>
<feature type="domain" description="Cytochrome c" evidence="6">
    <location>
        <begin position="19"/>
        <end position="102"/>
    </location>
</feature>
<evidence type="ECO:0000313" key="7">
    <source>
        <dbReference type="EMBL" id="CCH49135.1"/>
    </source>
</evidence>
<keyword evidence="2 4" id="KW-0479">Metal-binding</keyword>
<accession>M1WM79</accession>
<dbReference type="KEGG" id="dpi:BN4_11900"/>
<reference evidence="8" key="2">
    <citation type="journal article" date="2013" name="Stand. Genomic Sci.">
        <title>Complete genome sequence of Desulfocapsa sulfexigens, a marine deltaproteobacterium specialized in disproportionating inorganic sulfur compounds.</title>
        <authorList>
            <person name="Finster K.W."/>
            <person name="Kjeldsen K.U."/>
            <person name="Kube M."/>
            <person name="Reinhardt R."/>
            <person name="Mussmann M."/>
            <person name="Amann R."/>
            <person name="Schreiber L."/>
        </authorList>
    </citation>
    <scope>NUCLEOTIDE SEQUENCE [LARGE SCALE GENOMIC DNA]</scope>
    <source>
        <strain evidence="8">DSM 10523 / SB164P1</strain>
    </source>
</reference>
<dbReference type="GO" id="GO:0009055">
    <property type="term" value="F:electron transfer activity"/>
    <property type="evidence" value="ECO:0007669"/>
    <property type="project" value="InterPro"/>
</dbReference>
<evidence type="ECO:0000256" key="3">
    <source>
        <dbReference type="ARBA" id="ARBA00023004"/>
    </source>
</evidence>
<evidence type="ECO:0000259" key="6">
    <source>
        <dbReference type="PROSITE" id="PS51007"/>
    </source>
</evidence>
<feature type="chain" id="PRO_5004018849" evidence="5">
    <location>
        <begin position="22"/>
        <end position="102"/>
    </location>
</feature>